<gene>
    <name evidence="7" type="ORF">BMR1_03g02280</name>
</gene>
<dbReference type="InterPro" id="IPR044868">
    <property type="entry name" value="Rpn13/ADRM1_Pru"/>
</dbReference>
<evidence type="ECO:0000313" key="7">
    <source>
        <dbReference type="EMBL" id="CTQ41055.1"/>
    </source>
</evidence>
<sequence length="113" mass="12863">METICEIKAGKCTVEGNLVSPDERKGILRLVMENDGLLRVQWSNRNTGMVEDDLFVIHDAYLSKVDACTTGQVYLLKFISSDVRMLFWMQEINQEVIKNFVAKFNETTASPLT</sequence>
<feature type="domain" description="Pru" evidence="6">
    <location>
        <begin position="1"/>
        <end position="111"/>
    </location>
</feature>
<dbReference type="PANTHER" id="PTHR12225">
    <property type="entry name" value="ADHESION REGULATING MOLECULE 1 110 KDA CELL MEMBRANE GLYCOPROTEIN"/>
    <property type="match status" value="1"/>
</dbReference>
<dbReference type="GO" id="GO:0005737">
    <property type="term" value="C:cytoplasm"/>
    <property type="evidence" value="ECO:0007669"/>
    <property type="project" value="UniProtKB-SubCell"/>
</dbReference>
<dbReference type="AlphaFoldDB" id="A0A0K3ARH8"/>
<keyword evidence="4" id="KW-0647">Proteasome</keyword>
<keyword evidence="7" id="KW-0675">Receptor</keyword>
<comment type="subcellular location">
    <subcellularLocation>
        <location evidence="2">Cytoplasm</location>
    </subcellularLocation>
    <subcellularLocation>
        <location evidence="1">Nucleus</location>
    </subcellularLocation>
</comment>
<dbReference type="GO" id="GO:0005634">
    <property type="term" value="C:nucleus"/>
    <property type="evidence" value="ECO:0007669"/>
    <property type="project" value="UniProtKB-SubCell"/>
</dbReference>
<dbReference type="KEGG" id="bmic:BMR1_03g02280"/>
<dbReference type="RefSeq" id="XP_012649066.1">
    <property type="nucleotide sequence ID" value="XM_012793612.1"/>
</dbReference>
<name>A0A0K3ARH8_BABMR</name>
<dbReference type="OMA" id="YWMQETS"/>
<proteinExistence type="predicted"/>
<dbReference type="VEuPathDB" id="PiroplasmaDB:BMR1_03g02280"/>
<dbReference type="PANTHER" id="PTHR12225:SF0">
    <property type="entry name" value="PROTEASOMAL UBIQUITIN RECEPTOR ADRM1"/>
    <property type="match status" value="1"/>
</dbReference>
<organism evidence="7 8">
    <name type="scientific">Babesia microti (strain RI)</name>
    <dbReference type="NCBI Taxonomy" id="1133968"/>
    <lineage>
        <taxon>Eukaryota</taxon>
        <taxon>Sar</taxon>
        <taxon>Alveolata</taxon>
        <taxon>Apicomplexa</taxon>
        <taxon>Aconoidasida</taxon>
        <taxon>Piroplasmida</taxon>
        <taxon>Babesiidae</taxon>
        <taxon>Babesia</taxon>
    </lineage>
</organism>
<dbReference type="Pfam" id="PF04683">
    <property type="entry name" value="Rpn13_ADRM1_Pru"/>
    <property type="match status" value="1"/>
</dbReference>
<evidence type="ECO:0000256" key="2">
    <source>
        <dbReference type="ARBA" id="ARBA00004496"/>
    </source>
</evidence>
<keyword evidence="3" id="KW-0963">Cytoplasm</keyword>
<dbReference type="GeneID" id="24425098"/>
<evidence type="ECO:0000256" key="3">
    <source>
        <dbReference type="ARBA" id="ARBA00022490"/>
    </source>
</evidence>
<evidence type="ECO:0000256" key="4">
    <source>
        <dbReference type="ARBA" id="ARBA00022942"/>
    </source>
</evidence>
<dbReference type="Gene3D" id="2.30.29.70">
    <property type="entry name" value="Proteasomal ubiquitin receptor Rpn13/ADRM1"/>
    <property type="match status" value="1"/>
</dbReference>
<accession>A0A0K3ARH8</accession>
<dbReference type="GO" id="GO:0070628">
    <property type="term" value="F:proteasome binding"/>
    <property type="evidence" value="ECO:0007669"/>
    <property type="project" value="TreeGrafter"/>
</dbReference>
<reference evidence="7 8" key="1">
    <citation type="journal article" date="2012" name="Nucleic Acids Res.">
        <title>Sequencing of the smallest Apicomplexan genome from the human pathogen Babesia microti.</title>
        <authorList>
            <person name="Cornillot E."/>
            <person name="Hadj-Kaddour K."/>
            <person name="Dassouli A."/>
            <person name="Noel B."/>
            <person name="Ranwez V."/>
            <person name="Vacherie B."/>
            <person name="Augagneur Y."/>
            <person name="Bres V."/>
            <person name="Duclos A."/>
            <person name="Randazzo S."/>
            <person name="Carcy B."/>
            <person name="Debierre-Grockiego F."/>
            <person name="Delbecq S."/>
            <person name="Moubri-Menage K."/>
            <person name="Shams-Eldin H."/>
            <person name="Usmani-Brown S."/>
            <person name="Bringaud F."/>
            <person name="Wincker P."/>
            <person name="Vivares C.P."/>
            <person name="Schwarz R.T."/>
            <person name="Schetters T.P."/>
            <person name="Krause P.J."/>
            <person name="Gorenflot A."/>
            <person name="Berry V."/>
            <person name="Barbe V."/>
            <person name="Ben Mamoun C."/>
        </authorList>
    </citation>
    <scope>NUCLEOTIDE SEQUENCE [LARGE SCALE GENOMIC DNA]</scope>
    <source>
        <strain evidence="7 8">RI</strain>
    </source>
</reference>
<evidence type="ECO:0000256" key="5">
    <source>
        <dbReference type="ARBA" id="ARBA00023242"/>
    </source>
</evidence>
<dbReference type="Proteomes" id="UP000002899">
    <property type="component" value="Chromosome III"/>
</dbReference>
<evidence type="ECO:0000313" key="8">
    <source>
        <dbReference type="Proteomes" id="UP000002899"/>
    </source>
</evidence>
<keyword evidence="8" id="KW-1185">Reference proteome</keyword>
<keyword evidence="5" id="KW-0539">Nucleus</keyword>
<evidence type="ECO:0000259" key="6">
    <source>
        <dbReference type="PROSITE" id="PS51917"/>
    </source>
</evidence>
<dbReference type="InterPro" id="IPR006773">
    <property type="entry name" value="Rpn13/ADRM1"/>
</dbReference>
<reference evidence="7 8" key="3">
    <citation type="journal article" date="2016" name="Sci. Rep.">
        <title>Genome-wide diversity and gene expression profiling of Babesia microti isolates identify polymorphic genes that mediate host-pathogen interactions.</title>
        <authorList>
            <person name="Silva J.C."/>
            <person name="Cornillot E."/>
            <person name="McCracken C."/>
            <person name="Usmani-Brown S."/>
            <person name="Dwivedi A."/>
            <person name="Ifeonu O.O."/>
            <person name="Crabtree J."/>
            <person name="Gotia H.T."/>
            <person name="Virji A.Z."/>
            <person name="Reynes C."/>
            <person name="Colinge J."/>
            <person name="Kumar V."/>
            <person name="Lawres L."/>
            <person name="Pazzi J.E."/>
            <person name="Pablo J.V."/>
            <person name="Hung C."/>
            <person name="Brancato J."/>
            <person name="Kumari P."/>
            <person name="Orvis J."/>
            <person name="Tretina K."/>
            <person name="Chibucos M."/>
            <person name="Ott S."/>
            <person name="Sadzewicz L."/>
            <person name="Sengamalay N."/>
            <person name="Shetty A.C."/>
            <person name="Su Q."/>
            <person name="Tallon L."/>
            <person name="Fraser C.M."/>
            <person name="Frutos R."/>
            <person name="Molina D.M."/>
            <person name="Krause P.J."/>
            <person name="Ben Mamoun C."/>
        </authorList>
    </citation>
    <scope>NUCLEOTIDE SEQUENCE [LARGE SCALE GENOMIC DNA]</scope>
    <source>
        <strain evidence="7 8">RI</strain>
    </source>
</reference>
<dbReference type="PROSITE" id="PS51917">
    <property type="entry name" value="PRU"/>
    <property type="match status" value="1"/>
</dbReference>
<dbReference type="GO" id="GO:0061133">
    <property type="term" value="F:endopeptidase activator activity"/>
    <property type="evidence" value="ECO:0007669"/>
    <property type="project" value="TreeGrafter"/>
</dbReference>
<dbReference type="EMBL" id="LN871598">
    <property type="protein sequence ID" value="CTQ41055.1"/>
    <property type="molecule type" value="Genomic_DNA"/>
</dbReference>
<protein>
    <submittedName>
        <fullName evidence="7">Proteasomal ubiquitin receptor ADRM1 homolog</fullName>
    </submittedName>
</protein>
<dbReference type="GO" id="GO:0008541">
    <property type="term" value="C:proteasome regulatory particle, lid subcomplex"/>
    <property type="evidence" value="ECO:0007669"/>
    <property type="project" value="TreeGrafter"/>
</dbReference>
<dbReference type="InterPro" id="IPR038633">
    <property type="entry name" value="Rpn13/ADRM1_Pru_sf"/>
</dbReference>
<reference evidence="7 8" key="2">
    <citation type="journal article" date="2013" name="PLoS ONE">
        <title>Whole genome mapping and re-organization of the nuclear and mitochondrial genomes of Babesia microti isolates.</title>
        <authorList>
            <person name="Cornillot E."/>
            <person name="Dassouli A."/>
            <person name="Garg A."/>
            <person name="Pachikara N."/>
            <person name="Randazzo S."/>
            <person name="Depoix D."/>
            <person name="Carcy B."/>
            <person name="Delbecq S."/>
            <person name="Frutos R."/>
            <person name="Silva J.C."/>
            <person name="Sutton R."/>
            <person name="Krause P.J."/>
            <person name="Mamoun C.B."/>
        </authorList>
    </citation>
    <scope>NUCLEOTIDE SEQUENCE [LARGE SCALE GENOMIC DNA]</scope>
    <source>
        <strain evidence="7 8">RI</strain>
    </source>
</reference>
<dbReference type="OrthoDB" id="7777654at2759"/>
<evidence type="ECO:0000256" key="1">
    <source>
        <dbReference type="ARBA" id="ARBA00004123"/>
    </source>
</evidence>